<feature type="compositionally biased region" description="Polar residues" evidence="1">
    <location>
        <begin position="452"/>
        <end position="490"/>
    </location>
</feature>
<dbReference type="AlphaFoldDB" id="A0A9P4VNX8"/>
<feature type="compositionally biased region" description="Polar residues" evidence="1">
    <location>
        <begin position="282"/>
        <end position="292"/>
    </location>
</feature>
<dbReference type="EMBL" id="MU006093">
    <property type="protein sequence ID" value="KAF2840266.1"/>
    <property type="molecule type" value="Genomic_DNA"/>
</dbReference>
<feature type="compositionally biased region" description="Polar residues" evidence="1">
    <location>
        <begin position="392"/>
        <end position="414"/>
    </location>
</feature>
<organism evidence="2 3">
    <name type="scientific">Patellaria atrata CBS 101060</name>
    <dbReference type="NCBI Taxonomy" id="1346257"/>
    <lineage>
        <taxon>Eukaryota</taxon>
        <taxon>Fungi</taxon>
        <taxon>Dikarya</taxon>
        <taxon>Ascomycota</taxon>
        <taxon>Pezizomycotina</taxon>
        <taxon>Dothideomycetes</taxon>
        <taxon>Dothideomycetes incertae sedis</taxon>
        <taxon>Patellariales</taxon>
        <taxon>Patellariaceae</taxon>
        <taxon>Patellaria</taxon>
    </lineage>
</organism>
<keyword evidence="3" id="KW-1185">Reference proteome</keyword>
<feature type="compositionally biased region" description="Polar residues" evidence="1">
    <location>
        <begin position="184"/>
        <end position="207"/>
    </location>
</feature>
<comment type="caution">
    <text evidence="2">The sequence shown here is derived from an EMBL/GenBank/DDBJ whole genome shotgun (WGS) entry which is preliminary data.</text>
</comment>
<feature type="compositionally biased region" description="Polar residues" evidence="1">
    <location>
        <begin position="358"/>
        <end position="385"/>
    </location>
</feature>
<feature type="compositionally biased region" description="Polar residues" evidence="1">
    <location>
        <begin position="328"/>
        <end position="341"/>
    </location>
</feature>
<gene>
    <name evidence="2" type="ORF">M501DRAFT_932298</name>
</gene>
<feature type="compositionally biased region" description="Basic and acidic residues" evidence="1">
    <location>
        <begin position="158"/>
        <end position="171"/>
    </location>
</feature>
<feature type="compositionally biased region" description="Low complexity" evidence="1">
    <location>
        <begin position="214"/>
        <end position="223"/>
    </location>
</feature>
<feature type="non-terminal residue" evidence="2">
    <location>
        <position position="490"/>
    </location>
</feature>
<feature type="region of interest" description="Disordered" evidence="1">
    <location>
        <begin position="183"/>
        <end position="490"/>
    </location>
</feature>
<accession>A0A9P4VNX8</accession>
<feature type="compositionally biased region" description="Polar residues" evidence="1">
    <location>
        <begin position="237"/>
        <end position="252"/>
    </location>
</feature>
<feature type="compositionally biased region" description="Basic and acidic residues" evidence="1">
    <location>
        <begin position="227"/>
        <end position="236"/>
    </location>
</feature>
<sequence length="490" mass="53481">MSSTPPIHFTPRSQSPKRSPKPSPIRRPLHERSPSQSNERLGPTIRIVQDEDAEIYSKNPFPSHPSHILSPHKNGPFVFEDRGLSVSDPPTTSNALSKAEPSENLIPKPLQLRKVNRASTSTTTSDPETLTNYGSPFSPSSSRFSHGTSPPSSPPPLPDDRIGGLGLHDDVYSGKRPTIRAIIPSSSTFGGDTLISSKRSTLDNQPNLIKKISEASLASSASSDTFSLRKHDDRRNSSNISVITSPRNSNRHSTPESRRTSKQASSASRAAPKPVLKKSEESFSTASTTPNWTIDRPRSASSPTTPSHAVQTSVTSGAKIQYPVIRQPSASGSWAETSSTTLKKRSPRMNEPPDRALQRNSKLSTIPSESEPRSSQSIAEPSHSSNNRRRQTIASIASSNEVTLPSSPSETSIPVPQPLFSPRQEYLSEPGRDSDERDDIVSELRSPPPLRQQRSGYLSQYSADSRPSSQNSQRSAYTTFLSQTLPDWAR</sequence>
<evidence type="ECO:0000256" key="1">
    <source>
        <dbReference type="SAM" id="MobiDB-lite"/>
    </source>
</evidence>
<reference evidence="2" key="1">
    <citation type="journal article" date="2020" name="Stud. Mycol.">
        <title>101 Dothideomycetes genomes: a test case for predicting lifestyles and emergence of pathogens.</title>
        <authorList>
            <person name="Haridas S."/>
            <person name="Albert R."/>
            <person name="Binder M."/>
            <person name="Bloem J."/>
            <person name="Labutti K."/>
            <person name="Salamov A."/>
            <person name="Andreopoulos B."/>
            <person name="Baker S."/>
            <person name="Barry K."/>
            <person name="Bills G."/>
            <person name="Bluhm B."/>
            <person name="Cannon C."/>
            <person name="Castanera R."/>
            <person name="Culley D."/>
            <person name="Daum C."/>
            <person name="Ezra D."/>
            <person name="Gonzalez J."/>
            <person name="Henrissat B."/>
            <person name="Kuo A."/>
            <person name="Liang C."/>
            <person name="Lipzen A."/>
            <person name="Lutzoni F."/>
            <person name="Magnuson J."/>
            <person name="Mondo S."/>
            <person name="Nolan M."/>
            <person name="Ohm R."/>
            <person name="Pangilinan J."/>
            <person name="Park H.-J."/>
            <person name="Ramirez L."/>
            <person name="Alfaro M."/>
            <person name="Sun H."/>
            <person name="Tritt A."/>
            <person name="Yoshinaga Y."/>
            <person name="Zwiers L.-H."/>
            <person name="Turgeon B."/>
            <person name="Goodwin S."/>
            <person name="Spatafora J."/>
            <person name="Crous P."/>
            <person name="Grigoriev I."/>
        </authorList>
    </citation>
    <scope>NUCLEOTIDE SEQUENCE</scope>
    <source>
        <strain evidence="2">CBS 101060</strain>
    </source>
</reference>
<proteinExistence type="predicted"/>
<evidence type="ECO:0000313" key="2">
    <source>
        <dbReference type="EMBL" id="KAF2840266.1"/>
    </source>
</evidence>
<dbReference type="OrthoDB" id="4153178at2759"/>
<evidence type="ECO:0000313" key="3">
    <source>
        <dbReference type="Proteomes" id="UP000799429"/>
    </source>
</evidence>
<feature type="compositionally biased region" description="Low complexity" evidence="1">
    <location>
        <begin position="135"/>
        <end position="150"/>
    </location>
</feature>
<feature type="compositionally biased region" description="Basic and acidic residues" evidence="1">
    <location>
        <begin position="430"/>
        <end position="442"/>
    </location>
</feature>
<feature type="compositionally biased region" description="Polar residues" evidence="1">
    <location>
        <begin position="308"/>
        <end position="318"/>
    </location>
</feature>
<dbReference type="Proteomes" id="UP000799429">
    <property type="component" value="Unassembled WGS sequence"/>
</dbReference>
<feature type="region of interest" description="Disordered" evidence="1">
    <location>
        <begin position="1"/>
        <end position="171"/>
    </location>
</feature>
<name>A0A9P4VNX8_9PEZI</name>
<protein>
    <submittedName>
        <fullName evidence="2">Uncharacterized protein</fullName>
    </submittedName>
</protein>